<dbReference type="VEuPathDB" id="FungiDB:GWK60_K02365"/>
<feature type="compositionally biased region" description="Low complexity" evidence="3">
    <location>
        <begin position="178"/>
        <end position="196"/>
    </location>
</feature>
<feature type="compositionally biased region" description="Polar residues" evidence="3">
    <location>
        <begin position="102"/>
        <end position="128"/>
    </location>
</feature>
<evidence type="ECO:0000256" key="3">
    <source>
        <dbReference type="SAM" id="MobiDB-lite"/>
    </source>
</evidence>
<reference evidence="4 5" key="1">
    <citation type="submission" date="2015-10" db="EMBL/GenBank/DDBJ databases">
        <title>Draft genomes sequences of Candida glabrata isolates 1A, 1B, 2A, 2B, 3A and 3B.</title>
        <authorList>
            <person name="Haavelsrud O.E."/>
            <person name="Gaustad P."/>
        </authorList>
    </citation>
    <scope>NUCLEOTIDE SEQUENCE [LARGE SCALE GENOMIC DNA]</scope>
    <source>
        <strain evidence="4">910700640</strain>
    </source>
</reference>
<proteinExistence type="inferred from homology"/>
<feature type="region of interest" description="Disordered" evidence="3">
    <location>
        <begin position="71"/>
        <end position="139"/>
    </location>
</feature>
<dbReference type="Pfam" id="PF17058">
    <property type="entry name" value="MBR1"/>
    <property type="match status" value="1"/>
</dbReference>
<name>A0A0W0DCU9_CANGB</name>
<gene>
    <name evidence="4" type="ORF">AO440_003360</name>
</gene>
<dbReference type="PhylomeDB" id="A0A0W0DCU9"/>
<keyword evidence="2" id="KW-0597">Phosphoprotein</keyword>
<accession>A0A0W0DCU9</accession>
<evidence type="ECO:0000313" key="4">
    <source>
        <dbReference type="EMBL" id="KTA96552.1"/>
    </source>
</evidence>
<dbReference type="VEuPathDB" id="FungiDB:CAGL0K02519g"/>
<sequence length="214" mass="24000">MQVGLENIFERSVQDPCCLIEDEMDTYTEFPKYDYSHCQAGQDELHGYTSLRKYNSVPSIPLQHNTQHIIPVSPTQARDHTTRRRSSLYSADPSHTCRRSHSNANILCTPTQNRSKRNSLCSPHSSRPQEGPMRSRSQSVVAIPSHLLSIEKYITSELDTNISPTINPSTKANPPFLSSQSSSDSGSYTSDYTRPPTTRRRSSFKVSLASSFSS</sequence>
<dbReference type="EMBL" id="LLZZ01000172">
    <property type="protein sequence ID" value="KTA96552.1"/>
    <property type="molecule type" value="Genomic_DNA"/>
</dbReference>
<dbReference type="VEuPathDB" id="FungiDB:GVI51_K02365"/>
<feature type="region of interest" description="Disordered" evidence="3">
    <location>
        <begin position="165"/>
        <end position="214"/>
    </location>
</feature>
<evidence type="ECO:0000256" key="2">
    <source>
        <dbReference type="ARBA" id="ARBA00022553"/>
    </source>
</evidence>
<comment type="caution">
    <text evidence="4">The sequence shown here is derived from an EMBL/GenBank/DDBJ whole genome shotgun (WGS) entry which is preliminary data.</text>
</comment>
<evidence type="ECO:0000256" key="1">
    <source>
        <dbReference type="ARBA" id="ARBA00008990"/>
    </source>
</evidence>
<dbReference type="VEuPathDB" id="FungiDB:GW608_K02365"/>
<protein>
    <submittedName>
        <fullName evidence="4">Uncharacterized protein</fullName>
    </submittedName>
</protein>
<organism evidence="4 5">
    <name type="scientific">Candida glabrata</name>
    <name type="common">Yeast</name>
    <name type="synonym">Torulopsis glabrata</name>
    <dbReference type="NCBI Taxonomy" id="5478"/>
    <lineage>
        <taxon>Eukaryota</taxon>
        <taxon>Fungi</taxon>
        <taxon>Dikarya</taxon>
        <taxon>Ascomycota</taxon>
        <taxon>Saccharomycotina</taxon>
        <taxon>Saccharomycetes</taxon>
        <taxon>Saccharomycetales</taxon>
        <taxon>Saccharomycetaceae</taxon>
        <taxon>Nakaseomyces</taxon>
    </lineage>
</organism>
<dbReference type="VEuPathDB" id="FungiDB:B1J91_K02519g"/>
<dbReference type="AlphaFoldDB" id="A0A0W0DCU9"/>
<feature type="compositionally biased region" description="Low complexity" evidence="3">
    <location>
        <begin position="204"/>
        <end position="214"/>
    </location>
</feature>
<evidence type="ECO:0000313" key="5">
    <source>
        <dbReference type="Proteomes" id="UP000054886"/>
    </source>
</evidence>
<comment type="similarity">
    <text evidence="1">Belongs to the ISF1/MBR1 family.</text>
</comment>
<dbReference type="Proteomes" id="UP000054886">
    <property type="component" value="Unassembled WGS sequence"/>
</dbReference>
<dbReference type="InterPro" id="IPR031443">
    <property type="entry name" value="Mbr1"/>
</dbReference>